<comment type="function">
    <text evidence="3">Functions as a two-component phosphorelay mediators between cytokinin sensor histidine kinases and response regulators (B-type ARRs). Plays an important role in propagating cytokinin signal transduction.</text>
</comment>
<evidence type="ECO:0000313" key="6">
    <source>
        <dbReference type="Proteomes" id="UP001497392"/>
    </source>
</evidence>
<dbReference type="Proteomes" id="UP001497392">
    <property type="component" value="Unassembled WGS sequence"/>
</dbReference>
<dbReference type="PANTHER" id="PTHR28242">
    <property type="entry name" value="PHOSPHORELAY INTERMEDIATE PROTEIN YPD1"/>
    <property type="match status" value="1"/>
</dbReference>
<sequence>MEQQVANINQQIDHLLNGLGNEGLLDDQFAQLMQLQDESNPDFVAEVVELYFEDSAGKLDKLEGKLAAPTPDFNDIDQLVHQFKGSSASFGAQKLAALCVQLRDGCMKSDRQLCQALLQEVKKNFAVLKSKLEIFMQLETQRKQLMRSMQ</sequence>
<keyword evidence="2" id="KW-0597">Phosphoprotein</keyword>
<dbReference type="PANTHER" id="PTHR28242:SF52">
    <property type="entry name" value="PHOSPHORELAY INTERMEDIATE PROTEIN YPD1"/>
    <property type="match status" value="1"/>
</dbReference>
<comment type="caution">
    <text evidence="5">The sequence shown here is derived from an EMBL/GenBank/DDBJ whole genome shotgun (WGS) entry which is preliminary data.</text>
</comment>
<reference evidence="5 6" key="1">
    <citation type="submission" date="2024-06" db="EMBL/GenBank/DDBJ databases">
        <authorList>
            <person name="Kraege A."/>
            <person name="Thomma B."/>
        </authorList>
    </citation>
    <scope>NUCLEOTIDE SEQUENCE [LARGE SCALE GENOMIC DNA]</scope>
</reference>
<evidence type="ECO:0000256" key="3">
    <source>
        <dbReference type="RuleBase" id="RU369004"/>
    </source>
</evidence>
<dbReference type="InterPro" id="IPR008207">
    <property type="entry name" value="Sig_transdc_His_kin_Hpt_dom"/>
</dbReference>
<dbReference type="SMART" id="SM00073">
    <property type="entry name" value="HPT"/>
    <property type="match status" value="1"/>
</dbReference>
<protein>
    <recommendedName>
        <fullName evidence="3">Histidine-containing phosphotransfer protein</fullName>
    </recommendedName>
</protein>
<keyword evidence="6" id="KW-1185">Reference proteome</keyword>
<dbReference type="Pfam" id="PF01627">
    <property type="entry name" value="Hpt"/>
    <property type="match status" value="1"/>
</dbReference>
<dbReference type="EMBL" id="CAXHTA020000021">
    <property type="protein sequence ID" value="CAL5229976.1"/>
    <property type="molecule type" value="Genomic_DNA"/>
</dbReference>
<dbReference type="SUPFAM" id="SSF47226">
    <property type="entry name" value="Histidine-containing phosphotransfer domain, HPT domain"/>
    <property type="match status" value="1"/>
</dbReference>
<dbReference type="PROSITE" id="PS50894">
    <property type="entry name" value="HPT"/>
    <property type="match status" value="1"/>
</dbReference>
<dbReference type="InterPro" id="IPR036641">
    <property type="entry name" value="HPT_dom_sf"/>
</dbReference>
<proteinExistence type="predicted"/>
<feature type="modified residue" description="Phosphohistidine" evidence="2">
    <location>
        <position position="81"/>
    </location>
</feature>
<dbReference type="InterPro" id="IPR045871">
    <property type="entry name" value="AHP1-5/YPD1"/>
</dbReference>
<dbReference type="Gene3D" id="1.20.120.160">
    <property type="entry name" value="HPT domain"/>
    <property type="match status" value="1"/>
</dbReference>
<gene>
    <name evidence="5" type="primary">g13407</name>
    <name evidence="5" type="ORF">VP750_LOCUS11882</name>
</gene>
<keyword evidence="1 3" id="KW-0932">Cytokinin signaling pathway</keyword>
<comment type="domain">
    <text evidence="3">Histidine-containing phosphotransfer domain (HPt) contains an active histidine that mediates the phosphotransfer.</text>
</comment>
<evidence type="ECO:0000256" key="2">
    <source>
        <dbReference type="PROSITE-ProRule" id="PRU00110"/>
    </source>
</evidence>
<feature type="domain" description="HPt" evidence="4">
    <location>
        <begin position="40"/>
        <end position="135"/>
    </location>
</feature>
<comment type="subcellular location">
    <subcellularLocation>
        <location evidence="3">Cytoplasm</location>
        <location evidence="3">Cytosol</location>
    </subcellularLocation>
    <subcellularLocation>
        <location evidence="3">Nucleus</location>
    </subcellularLocation>
</comment>
<dbReference type="CDD" id="cd00088">
    <property type="entry name" value="HPT"/>
    <property type="match status" value="1"/>
</dbReference>
<evidence type="ECO:0000259" key="4">
    <source>
        <dbReference type="PROSITE" id="PS50894"/>
    </source>
</evidence>
<keyword evidence="3" id="KW-0902">Two-component regulatory system</keyword>
<organism evidence="5 6">
    <name type="scientific">Coccomyxa viridis</name>
    <dbReference type="NCBI Taxonomy" id="1274662"/>
    <lineage>
        <taxon>Eukaryota</taxon>
        <taxon>Viridiplantae</taxon>
        <taxon>Chlorophyta</taxon>
        <taxon>core chlorophytes</taxon>
        <taxon>Trebouxiophyceae</taxon>
        <taxon>Trebouxiophyceae incertae sedis</taxon>
        <taxon>Coccomyxaceae</taxon>
        <taxon>Coccomyxa</taxon>
    </lineage>
</organism>
<evidence type="ECO:0000313" key="5">
    <source>
        <dbReference type="EMBL" id="CAL5229976.1"/>
    </source>
</evidence>
<evidence type="ECO:0000256" key="1">
    <source>
        <dbReference type="ARBA" id="ARBA00022864"/>
    </source>
</evidence>
<accession>A0ABP1GGV2</accession>
<name>A0ABP1GGV2_9CHLO</name>